<keyword evidence="6" id="KW-0106">Calcium</keyword>
<proteinExistence type="inferred from homology"/>
<keyword evidence="2" id="KW-0719">Serine esterase</keyword>
<evidence type="ECO:0000256" key="1">
    <source>
        <dbReference type="ARBA" id="ARBA00006249"/>
    </source>
</evidence>
<evidence type="ECO:0000313" key="9">
    <source>
        <dbReference type="EMBL" id="MXN19546.1"/>
    </source>
</evidence>
<keyword evidence="5 9" id="KW-0378">Hydrolase</keyword>
<dbReference type="GO" id="GO:0052689">
    <property type="term" value="F:carboxylic ester hydrolase activity"/>
    <property type="evidence" value="ECO:0007669"/>
    <property type="project" value="UniProtKB-KW"/>
</dbReference>
<dbReference type="GO" id="GO:0046872">
    <property type="term" value="F:metal ion binding"/>
    <property type="evidence" value="ECO:0007669"/>
    <property type="project" value="UniProtKB-KW"/>
</dbReference>
<keyword evidence="7" id="KW-1015">Disulfide bond</keyword>
<protein>
    <submittedName>
        <fullName evidence="9">Tannase/feruloyl esterase family alpha/beta hydrolase</fullName>
    </submittedName>
</protein>
<accession>A0A6L7G808</accession>
<feature type="chain" id="PRO_5026651772" evidence="8">
    <location>
        <begin position="25"/>
        <end position="557"/>
    </location>
</feature>
<keyword evidence="3" id="KW-0479">Metal-binding</keyword>
<keyword evidence="4 8" id="KW-0732">Signal</keyword>
<dbReference type="Proteomes" id="UP000477911">
    <property type="component" value="Unassembled WGS sequence"/>
</dbReference>
<gene>
    <name evidence="9" type="ORF">GR170_17070</name>
</gene>
<dbReference type="Gene3D" id="3.40.50.1820">
    <property type="entry name" value="alpha/beta hydrolase"/>
    <property type="match status" value="1"/>
</dbReference>
<evidence type="ECO:0000256" key="6">
    <source>
        <dbReference type="ARBA" id="ARBA00022837"/>
    </source>
</evidence>
<evidence type="ECO:0000256" key="2">
    <source>
        <dbReference type="ARBA" id="ARBA00022487"/>
    </source>
</evidence>
<organism evidence="9 10">
    <name type="scientific">Pseudooceanicola albus</name>
    <dbReference type="NCBI Taxonomy" id="2692189"/>
    <lineage>
        <taxon>Bacteria</taxon>
        <taxon>Pseudomonadati</taxon>
        <taxon>Pseudomonadota</taxon>
        <taxon>Alphaproteobacteria</taxon>
        <taxon>Rhodobacterales</taxon>
        <taxon>Paracoccaceae</taxon>
        <taxon>Pseudooceanicola</taxon>
    </lineage>
</organism>
<evidence type="ECO:0000313" key="10">
    <source>
        <dbReference type="Proteomes" id="UP000477911"/>
    </source>
</evidence>
<dbReference type="InterPro" id="IPR011118">
    <property type="entry name" value="Tannase/feruloyl_esterase"/>
</dbReference>
<dbReference type="PANTHER" id="PTHR33938:SF15">
    <property type="entry name" value="FERULOYL ESTERASE B-RELATED"/>
    <property type="match status" value="1"/>
</dbReference>
<sequence>MTKSLLLLTTLGAVPILTAGAARAMDCSVSAIEALALPGVTISQVAPAPQGAAACLVSGQLVTTGGTAPDGSAGFQIRLPDSWNGRFAMLGNGGLAGKVAVSANPVDVAYADSTGYVTAMTDLGHSADSILDASFALNPDGTPNEAGLADYYYRASHAVTRLAKDMARAVYGKAPDHAYLTGCSTGGRMAQVAVTRYPDDFDGVISGAAFSDISSMLKIQHFQINQLASPDAQLLPGKLPAINAAILANCDATDGVTDGLIQNPAACSFRPESLICTGAETDSCLTPAQAGALRAYFTAVHTEDGQLVYPGYAPVEMTGGFTLFQGGKEKAGDVTAAEPWGNDGYAPAPLEWAFSDHIIQDMVKRDPDYDVRKLGIGADGTIPTAVVQDFVAATEAGNGSDLGRTLSYLKGGGKMILYHGWGDHALSPFRTVRFVDDLARRDGGYGALDASARLFMVPGMSHCGGGSGPNSFNTLAALEAWVEQGIAPARIEAVKRDADDKVTRSMPLCVYPAEARYSGTGDVMDTANWSCTDNSDGLKMGAIGIAAGMRMAGEPTQ</sequence>
<comment type="caution">
    <text evidence="9">The sequence shown here is derived from an EMBL/GenBank/DDBJ whole genome shotgun (WGS) entry which is preliminary data.</text>
</comment>
<dbReference type="SUPFAM" id="SSF53474">
    <property type="entry name" value="alpha/beta-Hydrolases"/>
    <property type="match status" value="1"/>
</dbReference>
<evidence type="ECO:0000256" key="5">
    <source>
        <dbReference type="ARBA" id="ARBA00022801"/>
    </source>
</evidence>
<dbReference type="RefSeq" id="WP_160895673.1">
    <property type="nucleotide sequence ID" value="NZ_WUMU01000019.1"/>
</dbReference>
<evidence type="ECO:0000256" key="8">
    <source>
        <dbReference type="SAM" id="SignalP"/>
    </source>
</evidence>
<evidence type="ECO:0000256" key="4">
    <source>
        <dbReference type="ARBA" id="ARBA00022729"/>
    </source>
</evidence>
<dbReference type="Pfam" id="PF07519">
    <property type="entry name" value="Tannase"/>
    <property type="match status" value="1"/>
</dbReference>
<dbReference type="InterPro" id="IPR029058">
    <property type="entry name" value="AB_hydrolase_fold"/>
</dbReference>
<feature type="signal peptide" evidence="8">
    <location>
        <begin position="1"/>
        <end position="24"/>
    </location>
</feature>
<keyword evidence="10" id="KW-1185">Reference proteome</keyword>
<dbReference type="EMBL" id="WUMU01000019">
    <property type="protein sequence ID" value="MXN19546.1"/>
    <property type="molecule type" value="Genomic_DNA"/>
</dbReference>
<evidence type="ECO:0000256" key="3">
    <source>
        <dbReference type="ARBA" id="ARBA00022723"/>
    </source>
</evidence>
<dbReference type="PANTHER" id="PTHR33938">
    <property type="entry name" value="FERULOYL ESTERASE B-RELATED"/>
    <property type="match status" value="1"/>
</dbReference>
<comment type="similarity">
    <text evidence="1">Belongs to the tannase family.</text>
</comment>
<name>A0A6L7G808_9RHOB</name>
<dbReference type="AlphaFoldDB" id="A0A6L7G808"/>
<evidence type="ECO:0000256" key="7">
    <source>
        <dbReference type="ARBA" id="ARBA00023157"/>
    </source>
</evidence>
<reference evidence="9 10" key="1">
    <citation type="submission" date="2019-12" db="EMBL/GenBank/DDBJ databases">
        <authorList>
            <person name="Li M."/>
        </authorList>
    </citation>
    <scope>NUCLEOTIDE SEQUENCE [LARGE SCALE GENOMIC DNA]</scope>
    <source>
        <strain evidence="9 10">GBMRC 2024</strain>
    </source>
</reference>